<reference evidence="1" key="1">
    <citation type="submission" date="2019-08" db="EMBL/GenBank/DDBJ databases">
        <authorList>
            <person name="Kucharzyk K."/>
            <person name="Murdoch R.W."/>
            <person name="Higgins S."/>
            <person name="Loffler F."/>
        </authorList>
    </citation>
    <scope>NUCLEOTIDE SEQUENCE</scope>
</reference>
<protein>
    <submittedName>
        <fullName evidence="1">Uncharacterized protein</fullName>
    </submittedName>
</protein>
<dbReference type="EMBL" id="VSSQ01076454">
    <property type="protein sequence ID" value="MPN26795.1"/>
    <property type="molecule type" value="Genomic_DNA"/>
</dbReference>
<accession>A0A645GJB1</accession>
<proteinExistence type="predicted"/>
<evidence type="ECO:0000313" key="1">
    <source>
        <dbReference type="EMBL" id="MPN26795.1"/>
    </source>
</evidence>
<comment type="caution">
    <text evidence="1">The sequence shown here is derived from an EMBL/GenBank/DDBJ whole genome shotgun (WGS) entry which is preliminary data.</text>
</comment>
<organism evidence="1">
    <name type="scientific">bioreactor metagenome</name>
    <dbReference type="NCBI Taxonomy" id="1076179"/>
    <lineage>
        <taxon>unclassified sequences</taxon>
        <taxon>metagenomes</taxon>
        <taxon>ecological metagenomes</taxon>
    </lineage>
</organism>
<gene>
    <name evidence="1" type="ORF">SDC9_174220</name>
</gene>
<dbReference type="AlphaFoldDB" id="A0A645GJB1"/>
<name>A0A645GJB1_9ZZZZ</name>
<sequence length="71" mass="8107">MLNAHHAYFQYRVYWYVSLVEFFKQSTADVCNILTVLRTALGKGLINPMHKGCTVILCYVHCLIQVAVSVD</sequence>